<reference evidence="8 9" key="1">
    <citation type="submission" date="2022-03" db="EMBL/GenBank/DDBJ databases">
        <authorList>
            <person name="Macdonald S."/>
            <person name="Ahmed S."/>
            <person name="Newling K."/>
        </authorList>
    </citation>
    <scope>NUCLEOTIDE SEQUENCE [LARGE SCALE GENOMIC DNA]</scope>
</reference>
<dbReference type="Pfam" id="PF00447">
    <property type="entry name" value="HSF_DNA-bind"/>
    <property type="match status" value="2"/>
</dbReference>
<proteinExistence type="inferred from homology"/>
<feature type="domain" description="HSF-type DNA-binding" evidence="7">
    <location>
        <begin position="139"/>
        <end position="227"/>
    </location>
</feature>
<dbReference type="Proteomes" id="UP001642260">
    <property type="component" value="Unassembled WGS sequence"/>
</dbReference>
<feature type="domain" description="HSF-type DNA-binding" evidence="7">
    <location>
        <begin position="5"/>
        <end position="94"/>
    </location>
</feature>
<comment type="similarity">
    <text evidence="5">Belongs to the HSF family.</text>
</comment>
<keyword evidence="4" id="KW-0539">Nucleus</keyword>
<evidence type="ECO:0000256" key="6">
    <source>
        <dbReference type="SAM" id="MobiDB-lite"/>
    </source>
</evidence>
<keyword evidence="2" id="KW-0346">Stress response</keyword>
<dbReference type="SMART" id="SM00415">
    <property type="entry name" value="HSF"/>
    <property type="match status" value="2"/>
</dbReference>
<dbReference type="PANTHER" id="PTHR10015:SF427">
    <property type="entry name" value="HEAT SHOCK FACTOR PROTEIN"/>
    <property type="match status" value="1"/>
</dbReference>
<dbReference type="EMBL" id="CAKOAT010464042">
    <property type="protein sequence ID" value="CAH8376332.1"/>
    <property type="molecule type" value="Genomic_DNA"/>
</dbReference>
<dbReference type="InterPro" id="IPR036390">
    <property type="entry name" value="WH_DNA-bd_sf"/>
</dbReference>
<dbReference type="GO" id="GO:0005634">
    <property type="term" value="C:nucleus"/>
    <property type="evidence" value="ECO:0007669"/>
    <property type="project" value="UniProtKB-SubCell"/>
</dbReference>
<dbReference type="InterPro" id="IPR036388">
    <property type="entry name" value="WH-like_DNA-bd_sf"/>
</dbReference>
<dbReference type="SUPFAM" id="SSF46785">
    <property type="entry name" value="Winged helix' DNA-binding domain"/>
    <property type="match status" value="2"/>
</dbReference>
<evidence type="ECO:0000256" key="1">
    <source>
        <dbReference type="ARBA" id="ARBA00004123"/>
    </source>
</evidence>
<evidence type="ECO:0000313" key="9">
    <source>
        <dbReference type="Proteomes" id="UP001642260"/>
    </source>
</evidence>
<evidence type="ECO:0000259" key="7">
    <source>
        <dbReference type="SMART" id="SM00415"/>
    </source>
</evidence>
<dbReference type="AlphaFoldDB" id="A0ABC8L609"/>
<evidence type="ECO:0000256" key="2">
    <source>
        <dbReference type="ARBA" id="ARBA00023016"/>
    </source>
</evidence>
<name>A0ABC8L609_ERUVS</name>
<dbReference type="GO" id="GO:0003677">
    <property type="term" value="F:DNA binding"/>
    <property type="evidence" value="ECO:0007669"/>
    <property type="project" value="UniProtKB-KW"/>
</dbReference>
<evidence type="ECO:0000313" key="8">
    <source>
        <dbReference type="EMBL" id="CAH8376332.1"/>
    </source>
</evidence>
<evidence type="ECO:0000256" key="4">
    <source>
        <dbReference type="ARBA" id="ARBA00023242"/>
    </source>
</evidence>
<keyword evidence="9" id="KW-1185">Reference proteome</keyword>
<dbReference type="Gene3D" id="1.10.10.10">
    <property type="entry name" value="Winged helix-like DNA-binding domain superfamily/Winged helix DNA-binding domain"/>
    <property type="match status" value="2"/>
</dbReference>
<organism evidence="8 9">
    <name type="scientific">Eruca vesicaria subsp. sativa</name>
    <name type="common">Garden rocket</name>
    <name type="synonym">Eruca sativa</name>
    <dbReference type="NCBI Taxonomy" id="29727"/>
    <lineage>
        <taxon>Eukaryota</taxon>
        <taxon>Viridiplantae</taxon>
        <taxon>Streptophyta</taxon>
        <taxon>Embryophyta</taxon>
        <taxon>Tracheophyta</taxon>
        <taxon>Spermatophyta</taxon>
        <taxon>Magnoliopsida</taxon>
        <taxon>eudicotyledons</taxon>
        <taxon>Gunneridae</taxon>
        <taxon>Pentapetalae</taxon>
        <taxon>rosids</taxon>
        <taxon>malvids</taxon>
        <taxon>Brassicales</taxon>
        <taxon>Brassicaceae</taxon>
        <taxon>Brassiceae</taxon>
        <taxon>Eruca</taxon>
    </lineage>
</organism>
<gene>
    <name evidence="8" type="ORF">ERUC_LOCUS32340</name>
</gene>
<dbReference type="PANTHER" id="PTHR10015">
    <property type="entry name" value="HEAT SHOCK TRANSCRIPTION FACTOR"/>
    <property type="match status" value="1"/>
</dbReference>
<comment type="subcellular location">
    <subcellularLocation>
        <location evidence="1">Nucleus</location>
    </subcellularLocation>
</comment>
<feature type="region of interest" description="Disordered" evidence="6">
    <location>
        <begin position="88"/>
        <end position="108"/>
    </location>
</feature>
<evidence type="ECO:0000256" key="3">
    <source>
        <dbReference type="ARBA" id="ARBA00023125"/>
    </source>
</evidence>
<comment type="caution">
    <text evidence="8">The sequence shown here is derived from an EMBL/GenBank/DDBJ whole genome shotgun (WGS) entry which is preliminary data.</text>
</comment>
<evidence type="ECO:0000256" key="5">
    <source>
        <dbReference type="RuleBase" id="RU004020"/>
    </source>
</evidence>
<dbReference type="InterPro" id="IPR000232">
    <property type="entry name" value="HSF_DNA-bd"/>
</dbReference>
<sequence length="258" mass="30015">MSRKERETFVSDRRSKLYEMVDDPSKDSIVSWSESGKSFIVWDDVEFRRAIGLPGGCLGYLGFSLSHKSHEQLEYTCPYFIRGQPDLLKRPSQDETDNDNEGLDSSNEGLVPFSSLSCYKEMWRRYKKERPASSSNRRPRPLFLREVYDMVDDPSTDSVVSWSESGKSFIVWNESEFLGDVLPSRLPYYVYKDMTSLTTSLRASGYTRVEESEHWEYTANYLVRGQPPPPKSTSPSRYEQFMVTPEFARILERHSRNK</sequence>
<keyword evidence="3" id="KW-0238">DNA-binding</keyword>
<protein>
    <recommendedName>
        <fullName evidence="7">HSF-type DNA-binding domain-containing protein</fullName>
    </recommendedName>
</protein>
<accession>A0ABC8L609</accession>